<reference evidence="2" key="1">
    <citation type="journal article" date="2020" name="Stud. Mycol.">
        <title>101 Dothideomycetes genomes: a test case for predicting lifestyles and emergence of pathogens.</title>
        <authorList>
            <person name="Haridas S."/>
            <person name="Albert R."/>
            <person name="Binder M."/>
            <person name="Bloem J."/>
            <person name="Labutti K."/>
            <person name="Salamov A."/>
            <person name="Andreopoulos B."/>
            <person name="Baker S."/>
            <person name="Barry K."/>
            <person name="Bills G."/>
            <person name="Bluhm B."/>
            <person name="Cannon C."/>
            <person name="Castanera R."/>
            <person name="Culley D."/>
            <person name="Daum C."/>
            <person name="Ezra D."/>
            <person name="Gonzalez J."/>
            <person name="Henrissat B."/>
            <person name="Kuo A."/>
            <person name="Liang C."/>
            <person name="Lipzen A."/>
            <person name="Lutzoni F."/>
            <person name="Magnuson J."/>
            <person name="Mondo S."/>
            <person name="Nolan M."/>
            <person name="Ohm R."/>
            <person name="Pangilinan J."/>
            <person name="Park H.-J."/>
            <person name="Ramirez L."/>
            <person name="Alfaro M."/>
            <person name="Sun H."/>
            <person name="Tritt A."/>
            <person name="Yoshinaga Y."/>
            <person name="Zwiers L.-H."/>
            <person name="Turgeon B."/>
            <person name="Goodwin S."/>
            <person name="Spatafora J."/>
            <person name="Crous P."/>
            <person name="Grigoriev I."/>
        </authorList>
    </citation>
    <scope>NUCLEOTIDE SEQUENCE</scope>
    <source>
        <strain evidence="2">CBS 269.34</strain>
    </source>
</reference>
<evidence type="ECO:0000313" key="3">
    <source>
        <dbReference type="Proteomes" id="UP000799750"/>
    </source>
</evidence>
<evidence type="ECO:0000313" key="2">
    <source>
        <dbReference type="EMBL" id="KAF2497526.1"/>
    </source>
</evidence>
<feature type="compositionally biased region" description="Polar residues" evidence="1">
    <location>
        <begin position="419"/>
        <end position="428"/>
    </location>
</feature>
<accession>A0A6A6QZ21</accession>
<keyword evidence="3" id="KW-1185">Reference proteome</keyword>
<feature type="compositionally biased region" description="Low complexity" evidence="1">
    <location>
        <begin position="1012"/>
        <end position="1030"/>
    </location>
</feature>
<feature type="region of interest" description="Disordered" evidence="1">
    <location>
        <begin position="676"/>
        <end position="756"/>
    </location>
</feature>
<feature type="compositionally biased region" description="Basic and acidic residues" evidence="1">
    <location>
        <begin position="403"/>
        <end position="412"/>
    </location>
</feature>
<gene>
    <name evidence="2" type="ORF">BU16DRAFT_537175</name>
</gene>
<feature type="region of interest" description="Disordered" evidence="1">
    <location>
        <begin position="322"/>
        <end position="438"/>
    </location>
</feature>
<feature type="compositionally biased region" description="Basic and acidic residues" evidence="1">
    <location>
        <begin position="325"/>
        <end position="335"/>
    </location>
</feature>
<feature type="compositionally biased region" description="Low complexity" evidence="1">
    <location>
        <begin position="718"/>
        <end position="732"/>
    </location>
</feature>
<feature type="region of interest" description="Disordered" evidence="1">
    <location>
        <begin position="188"/>
        <end position="207"/>
    </location>
</feature>
<organism evidence="2 3">
    <name type="scientific">Lophium mytilinum</name>
    <dbReference type="NCBI Taxonomy" id="390894"/>
    <lineage>
        <taxon>Eukaryota</taxon>
        <taxon>Fungi</taxon>
        <taxon>Dikarya</taxon>
        <taxon>Ascomycota</taxon>
        <taxon>Pezizomycotina</taxon>
        <taxon>Dothideomycetes</taxon>
        <taxon>Pleosporomycetidae</taxon>
        <taxon>Mytilinidiales</taxon>
        <taxon>Mytilinidiaceae</taxon>
        <taxon>Lophium</taxon>
    </lineage>
</organism>
<feature type="compositionally biased region" description="Polar residues" evidence="1">
    <location>
        <begin position="381"/>
        <end position="391"/>
    </location>
</feature>
<feature type="compositionally biased region" description="Polar residues" evidence="1">
    <location>
        <begin position="793"/>
        <end position="805"/>
    </location>
</feature>
<feature type="region of interest" description="Disordered" evidence="1">
    <location>
        <begin position="789"/>
        <end position="986"/>
    </location>
</feature>
<name>A0A6A6QZ21_9PEZI</name>
<dbReference type="Proteomes" id="UP000799750">
    <property type="component" value="Unassembled WGS sequence"/>
</dbReference>
<dbReference type="OrthoDB" id="3797628at2759"/>
<feature type="compositionally biased region" description="Polar residues" evidence="1">
    <location>
        <begin position="188"/>
        <end position="203"/>
    </location>
</feature>
<feature type="compositionally biased region" description="Polar residues" evidence="1">
    <location>
        <begin position="677"/>
        <end position="717"/>
    </location>
</feature>
<feature type="compositionally biased region" description="Basic and acidic residues" evidence="1">
    <location>
        <begin position="344"/>
        <end position="376"/>
    </location>
</feature>
<sequence length="1073" mass="116303">MARTVADTLREVTEEMTDLATRGQRIAFGLMAINNVTADHNSTLNSVVCKLFALVGVSNLLKDLLKVGSRDKDPVLPLLTLQDLRHATDLLQTWKVALLNVGPLIIESDTHIYSQRFRSPTTGPPNCRFPEIAMANSLVRISDCLKGFSLLVSSARIQELQRQFSGNYSTGNDTLESESRKEEYRLVETTQSLRRQNDRTSVLGTGPPLLQSQQSSGGVFGFQTQAPSLVSLNPSQTYTAVDIKELQHPRGFRGRYGEPDYPFLDKRPHVQLNPPEFGLTFNKSFEECELERRELSRKGKYPESVMFSNWPPAFVKNTVQGPQEVPEKLPEKSDSKAQISQTIEKSHEQVTKEADSTPRLHREVSVDTKSEFEVLSHSEAGVNTPNTTRDNTPVPEPKSGTPVKEEESRQDQKTVMPVSATTQKSNGPQPIKEDVATSTEKADFEDVMEAYMLTPCGEQIRDIVEWSTKIHKMPLEPEQVAAHVKKLGKKYSVIDTIANISPEEWRTIRAYAKPRSGTVVSIQRSHMSNMPTMLGVIAIPSLMFVMKIPKIPSNIRSGDNASIASEPSSQFGGFRGGLFGRSQPNTMPSGFFGTKPEEEEHIGMTRRPSWDPEATNGFANTGRLGGLFGSHQPTSSLFGNPSSRQPSLFSNFSNARPSLFANTTSSTVENAQPMFHSMSNDALPSPFSNFQNAQPSRVSNSQNVRPSPLSNVQPTACSNPQPSPFSQPNNNQRTGGLFGSLFGATPRQPAQHFSNWGVPVSKPASASTGGLFATLGGVTTAGNTSSGGFGANSARNDAPNTSTADSKVVNLGEGPKDLAATAGAESSQPKAPESKKEGPRATPVEGPDSNISPSAEWFDELLSTPFGHVPSFSLFTPAPPNPQPKPSLFGTPSLPGAETPKPFGTPPSSGPFAQYAGPTSAFATSAPEKQESVFTKKTSEPVKGPGPARTFGRKEHFRAGPFPPVPGVAPPQNLRDQRQEADSQVIMGREAQDLMMTMQMMWQEKRIAGIMAAQQAESASAGADASASSSPQTEMRKSLFGAAESATQEEEEVSKTPEEADESVEGKVKETPK</sequence>
<proteinExistence type="predicted"/>
<dbReference type="EMBL" id="MU004186">
    <property type="protein sequence ID" value="KAF2497526.1"/>
    <property type="molecule type" value="Genomic_DNA"/>
</dbReference>
<feature type="compositionally biased region" description="Basic and acidic residues" evidence="1">
    <location>
        <begin position="1053"/>
        <end position="1073"/>
    </location>
</feature>
<evidence type="ECO:0000256" key="1">
    <source>
        <dbReference type="SAM" id="MobiDB-lite"/>
    </source>
</evidence>
<dbReference type="AlphaFoldDB" id="A0A6A6QZ21"/>
<feature type="region of interest" description="Disordered" evidence="1">
    <location>
        <begin position="1012"/>
        <end position="1073"/>
    </location>
</feature>
<protein>
    <submittedName>
        <fullName evidence="2">Uncharacterized protein</fullName>
    </submittedName>
</protein>